<comment type="subcellular location">
    <subcellularLocation>
        <location evidence="1">Membrane</location>
    </subcellularLocation>
</comment>
<evidence type="ECO:0000256" key="2">
    <source>
        <dbReference type="ARBA" id="ARBA00023136"/>
    </source>
</evidence>
<dbReference type="InterPro" id="IPR013783">
    <property type="entry name" value="Ig-like_fold"/>
</dbReference>
<evidence type="ECO:0000256" key="3">
    <source>
        <dbReference type="ARBA" id="ARBA00023319"/>
    </source>
</evidence>
<feature type="domain" description="Ig-like" evidence="5">
    <location>
        <begin position="47"/>
        <end position="143"/>
    </location>
</feature>
<dbReference type="PANTHER" id="PTHR24100">
    <property type="entry name" value="BUTYROPHILIN"/>
    <property type="match status" value="1"/>
</dbReference>
<dbReference type="InterPro" id="IPR036179">
    <property type="entry name" value="Ig-like_dom_sf"/>
</dbReference>
<reference evidence="6" key="1">
    <citation type="submission" date="2023-09" db="UniProtKB">
        <authorList>
            <consortium name="Ensembl"/>
        </authorList>
    </citation>
    <scope>IDENTIFICATION</scope>
</reference>
<dbReference type="Pfam" id="PF22705">
    <property type="entry name" value="C2-set_3"/>
    <property type="match status" value="1"/>
</dbReference>
<evidence type="ECO:0000256" key="1">
    <source>
        <dbReference type="ARBA" id="ARBA00004370"/>
    </source>
</evidence>
<dbReference type="GO" id="GO:0009897">
    <property type="term" value="C:external side of plasma membrane"/>
    <property type="evidence" value="ECO:0007669"/>
    <property type="project" value="TreeGrafter"/>
</dbReference>
<dbReference type="Ensembl" id="ENSSPAT00000024587.1">
    <property type="protein sequence ID" value="ENSSPAP00000024186.1"/>
    <property type="gene ID" value="ENSSPAG00000018275.1"/>
</dbReference>
<dbReference type="InterPro" id="IPR007110">
    <property type="entry name" value="Ig-like_dom"/>
</dbReference>
<dbReference type="SUPFAM" id="SSF48726">
    <property type="entry name" value="Immunoglobulin"/>
    <property type="match status" value="2"/>
</dbReference>
<evidence type="ECO:0000313" key="6">
    <source>
        <dbReference type="Ensembl" id="ENSSPAP00000024186.1"/>
    </source>
</evidence>
<dbReference type="SMART" id="SM00409">
    <property type="entry name" value="IG"/>
    <property type="match status" value="1"/>
</dbReference>
<keyword evidence="4" id="KW-1133">Transmembrane helix</keyword>
<dbReference type="PROSITE" id="PS50835">
    <property type="entry name" value="IG_LIKE"/>
    <property type="match status" value="2"/>
</dbReference>
<dbReference type="InterPro" id="IPR013106">
    <property type="entry name" value="Ig_V-set"/>
</dbReference>
<dbReference type="InterPro" id="IPR050504">
    <property type="entry name" value="IgSF_BTN/MOG"/>
</dbReference>
<proteinExistence type="predicted"/>
<dbReference type="AlphaFoldDB" id="A0A3B5AUQ5"/>
<evidence type="ECO:0000256" key="4">
    <source>
        <dbReference type="SAM" id="Phobius"/>
    </source>
</evidence>
<dbReference type="PANTHER" id="PTHR24100:SF151">
    <property type="entry name" value="ICOS LIGAND"/>
    <property type="match status" value="1"/>
</dbReference>
<accession>A0A3B5AUQ5</accession>
<dbReference type="STRING" id="144197.ENSSPAP00000024186"/>
<sequence length="334" mass="37592">MVLEHAGASQQQHPRLLRHSMCRNTTTMARFRLLVSLLFILSSITASTVQQAVHRFIVEEGSDVTLLCSLGNDDSIEKMVFDWKKTDQEVFLYARGVHYNKGITGQDEQFRGRVSHFPEELKNGNASIVIRNTVLADSGNYTCIFPDFEPHRRFDVELVVRPIHKDRSAENIPGATPKPHIVILNATEDGVPLLCEVGGAAPKPTLQWQDSDGNVCPAEEPQVSERGGRYFVSLLATVTRTTTNRFRCVASQEDVHHRTHTDIDVPGKMFEECKPTDQVFSPDSMLGLGVLIGIILTVVVVFIVRFFIRRRRQGTFKEHTAVSLIQDTQQHAWC</sequence>
<keyword evidence="3" id="KW-0393">Immunoglobulin domain</keyword>
<dbReference type="InterPro" id="IPR003599">
    <property type="entry name" value="Ig_sub"/>
</dbReference>
<feature type="domain" description="Ig-like" evidence="5">
    <location>
        <begin position="179"/>
        <end position="264"/>
    </location>
</feature>
<dbReference type="Pfam" id="PF07686">
    <property type="entry name" value="V-set"/>
    <property type="match status" value="1"/>
</dbReference>
<dbReference type="InterPro" id="IPR053896">
    <property type="entry name" value="BTN3A2-like_Ig-C"/>
</dbReference>
<keyword evidence="2 4" id="KW-0472">Membrane</keyword>
<dbReference type="GO" id="GO:0005102">
    <property type="term" value="F:signaling receptor binding"/>
    <property type="evidence" value="ECO:0007669"/>
    <property type="project" value="TreeGrafter"/>
</dbReference>
<feature type="transmembrane region" description="Helical" evidence="4">
    <location>
        <begin position="285"/>
        <end position="308"/>
    </location>
</feature>
<keyword evidence="4" id="KW-0812">Transmembrane</keyword>
<dbReference type="Gene3D" id="2.60.40.10">
    <property type="entry name" value="Immunoglobulins"/>
    <property type="match status" value="2"/>
</dbReference>
<dbReference type="GeneTree" id="ENSGT00940000154641"/>
<dbReference type="GO" id="GO:0050852">
    <property type="term" value="P:T cell receptor signaling pathway"/>
    <property type="evidence" value="ECO:0007669"/>
    <property type="project" value="TreeGrafter"/>
</dbReference>
<protein>
    <recommendedName>
        <fullName evidence="5">Ig-like domain-containing protein</fullName>
    </recommendedName>
</protein>
<evidence type="ECO:0000259" key="5">
    <source>
        <dbReference type="PROSITE" id="PS50835"/>
    </source>
</evidence>
<name>A0A3B5AUQ5_9TELE</name>
<organism evidence="6">
    <name type="scientific">Stegastes partitus</name>
    <name type="common">bicolor damselfish</name>
    <dbReference type="NCBI Taxonomy" id="144197"/>
    <lineage>
        <taxon>Eukaryota</taxon>
        <taxon>Metazoa</taxon>
        <taxon>Chordata</taxon>
        <taxon>Craniata</taxon>
        <taxon>Vertebrata</taxon>
        <taxon>Euteleostomi</taxon>
        <taxon>Actinopterygii</taxon>
        <taxon>Neopterygii</taxon>
        <taxon>Teleostei</taxon>
        <taxon>Neoteleostei</taxon>
        <taxon>Acanthomorphata</taxon>
        <taxon>Ovalentaria</taxon>
        <taxon>Pomacentridae</taxon>
        <taxon>Stegastes</taxon>
    </lineage>
</organism>
<dbReference type="GO" id="GO:0001817">
    <property type="term" value="P:regulation of cytokine production"/>
    <property type="evidence" value="ECO:0007669"/>
    <property type="project" value="TreeGrafter"/>
</dbReference>